<dbReference type="PANTHER" id="PTHR46516">
    <property type="entry name" value="TRNA-SPECIFIC ADENOSINE DEAMINASE 1"/>
    <property type="match status" value="1"/>
</dbReference>
<comment type="similarity">
    <text evidence="7">Belongs to the ADAT1 family.</text>
</comment>
<evidence type="ECO:0000313" key="15">
    <source>
        <dbReference type="EMBL" id="GHP05359.1"/>
    </source>
</evidence>
<evidence type="ECO:0000313" key="16">
    <source>
        <dbReference type="Proteomes" id="UP000660262"/>
    </source>
</evidence>
<organism evidence="15 16">
    <name type="scientific">Pycnococcus provasolii</name>
    <dbReference type="NCBI Taxonomy" id="41880"/>
    <lineage>
        <taxon>Eukaryota</taxon>
        <taxon>Viridiplantae</taxon>
        <taxon>Chlorophyta</taxon>
        <taxon>Pseudoscourfieldiophyceae</taxon>
        <taxon>Pseudoscourfieldiales</taxon>
        <taxon>Pycnococcaceae</taxon>
        <taxon>Pycnococcus</taxon>
    </lineage>
</organism>
<dbReference type="GO" id="GO:0043829">
    <property type="term" value="F:tRNA-specific adenosine-37 deaminase activity"/>
    <property type="evidence" value="ECO:0007669"/>
    <property type="project" value="UniProtKB-EC"/>
</dbReference>
<keyword evidence="3" id="KW-0378">Hydrolase</keyword>
<proteinExistence type="inferred from homology"/>
<dbReference type="Pfam" id="PF02137">
    <property type="entry name" value="A_deamin"/>
    <property type="match status" value="1"/>
</dbReference>
<keyword evidence="12" id="KW-0175">Coiled coil</keyword>
<name>A0A830HJ90_9CHLO</name>
<dbReference type="EMBL" id="BNJQ01000010">
    <property type="protein sequence ID" value="GHP05359.1"/>
    <property type="molecule type" value="Genomic_DNA"/>
</dbReference>
<dbReference type="InterPro" id="IPR002466">
    <property type="entry name" value="A_deamin"/>
</dbReference>
<feature type="compositionally biased region" description="Basic residues" evidence="13">
    <location>
        <begin position="22"/>
        <end position="32"/>
    </location>
</feature>
<comment type="function">
    <text evidence="6">Specifically deaminates adenosine-37 to inosine in tRNA-Ala.</text>
</comment>
<evidence type="ECO:0000256" key="7">
    <source>
        <dbReference type="ARBA" id="ARBA00038326"/>
    </source>
</evidence>
<protein>
    <recommendedName>
        <fullName evidence="9">tRNA-specific adenosine deaminase 1</fullName>
        <ecNumber evidence="8">3.5.4.34</ecNumber>
    </recommendedName>
    <alternativeName>
        <fullName evidence="10">tRNA-specific adenosine-37 deaminase</fullName>
    </alternativeName>
</protein>
<feature type="compositionally biased region" description="Basic residues" evidence="13">
    <location>
        <begin position="1"/>
        <end position="11"/>
    </location>
</feature>
<dbReference type="GO" id="GO:0046872">
    <property type="term" value="F:metal ion binding"/>
    <property type="evidence" value="ECO:0007669"/>
    <property type="project" value="UniProtKB-KW"/>
</dbReference>
<dbReference type="AlphaFoldDB" id="A0A830HJ90"/>
<feature type="region of interest" description="Disordered" evidence="13">
    <location>
        <begin position="1"/>
        <end position="32"/>
    </location>
</feature>
<dbReference type="EC" id="3.5.4.34" evidence="8"/>
<comment type="cofactor">
    <cofactor evidence="5">
        <name>1D-myo-inositol hexakisphosphate</name>
        <dbReference type="ChEBI" id="CHEBI:58130"/>
    </cofactor>
</comment>
<comment type="catalytic activity">
    <reaction evidence="11">
        <text>adenosine(37) in tRNA(Ala) + H2O + H(+) = inosine(37) in tRNA(Ala) + NH4(+)</text>
        <dbReference type="Rhea" id="RHEA:50968"/>
        <dbReference type="Rhea" id="RHEA-COMP:12855"/>
        <dbReference type="Rhea" id="RHEA-COMP:12856"/>
        <dbReference type="ChEBI" id="CHEBI:15377"/>
        <dbReference type="ChEBI" id="CHEBI:15378"/>
        <dbReference type="ChEBI" id="CHEBI:28938"/>
        <dbReference type="ChEBI" id="CHEBI:74411"/>
        <dbReference type="ChEBI" id="CHEBI:82852"/>
        <dbReference type="EC" id="3.5.4.34"/>
    </reaction>
</comment>
<comment type="caution">
    <text evidence="15">The sequence shown here is derived from an EMBL/GenBank/DDBJ whole genome shotgun (WGS) entry which is preliminary data.</text>
</comment>
<dbReference type="PANTHER" id="PTHR46516:SF1">
    <property type="entry name" value="TRNA-SPECIFIC ADENOSINE DEAMINASE 1"/>
    <property type="match status" value="1"/>
</dbReference>
<evidence type="ECO:0000259" key="14">
    <source>
        <dbReference type="PROSITE" id="PS50141"/>
    </source>
</evidence>
<evidence type="ECO:0000256" key="12">
    <source>
        <dbReference type="SAM" id="Coils"/>
    </source>
</evidence>
<accession>A0A830HJ90</accession>
<feature type="coiled-coil region" evidence="12">
    <location>
        <begin position="50"/>
        <end position="77"/>
    </location>
</feature>
<keyword evidence="16" id="KW-1185">Reference proteome</keyword>
<evidence type="ECO:0000256" key="2">
    <source>
        <dbReference type="ARBA" id="ARBA00022723"/>
    </source>
</evidence>
<evidence type="ECO:0000256" key="8">
    <source>
        <dbReference type="ARBA" id="ARBA00038940"/>
    </source>
</evidence>
<evidence type="ECO:0000256" key="10">
    <source>
        <dbReference type="ARBA" id="ARBA00041760"/>
    </source>
</evidence>
<evidence type="ECO:0000256" key="4">
    <source>
        <dbReference type="ARBA" id="ARBA00022833"/>
    </source>
</evidence>
<evidence type="ECO:0000256" key="13">
    <source>
        <dbReference type="SAM" id="MobiDB-lite"/>
    </source>
</evidence>
<keyword evidence="2" id="KW-0479">Metal-binding</keyword>
<dbReference type="GO" id="GO:0003723">
    <property type="term" value="F:RNA binding"/>
    <property type="evidence" value="ECO:0007669"/>
    <property type="project" value="InterPro"/>
</dbReference>
<dbReference type="OrthoDB" id="10268011at2759"/>
<evidence type="ECO:0000256" key="6">
    <source>
        <dbReference type="ARBA" id="ARBA00037784"/>
    </source>
</evidence>
<dbReference type="Proteomes" id="UP000660262">
    <property type="component" value="Unassembled WGS sequence"/>
</dbReference>
<reference evidence="15" key="1">
    <citation type="submission" date="2020-10" db="EMBL/GenBank/DDBJ databases">
        <title>Unveiling of a novel bifunctional photoreceptor, Dualchrome1, isolated from a cosmopolitan green alga.</title>
        <authorList>
            <person name="Suzuki S."/>
            <person name="Kawachi M."/>
        </authorList>
    </citation>
    <scope>NUCLEOTIDE SEQUENCE</scope>
    <source>
        <strain evidence="15">NIES 2893</strain>
    </source>
</reference>
<gene>
    <name evidence="15" type="ORF">PPROV_000411100</name>
</gene>
<evidence type="ECO:0000256" key="11">
    <source>
        <dbReference type="ARBA" id="ARBA00047635"/>
    </source>
</evidence>
<feature type="domain" description="A to I editase" evidence="14">
    <location>
        <begin position="158"/>
        <end position="481"/>
    </location>
</feature>
<evidence type="ECO:0000256" key="5">
    <source>
        <dbReference type="ARBA" id="ARBA00037026"/>
    </source>
</evidence>
<evidence type="ECO:0000256" key="3">
    <source>
        <dbReference type="ARBA" id="ARBA00022801"/>
    </source>
</evidence>
<keyword evidence="1" id="KW-0819">tRNA processing</keyword>
<sequence length="586" mass="62125">MPTHFNKKANSRAKGGTALKGKGNKAGKKNTAVHKATAIKAVAAKNRTGKAKTLKERRQRKQQAEQLKQTIADMSKAVAMDAWFGTVMGSASENRQRKDVRWWKDDDKQPVWATRVAQTALDAYARLPNTGKPQGKERTALAVFVAHDENDDTVTPVAVGTGTKCMGSLDERGCAGDRVADAHAEIIARRALVRSILDDARRILHDDNDDDNNNSDRRETQASSSSLTLLVRDGTANRKCTLRAGVTLHLYVSCLPCGDASILEHAAATTGAKPLLEASSMPPSAHVVEARDAPAAIGAARRKPGRGFATHCMSCSDKYAKMTLLGVQGSLALAVLSAPIYLDSIVSHAATCFADAAAASLRRAIAERAALRSHVLSPPFVYHAPVCLVAPTPEPPSNVIVGDAASGVSSPALVTSAAPGQRDQTTGQRAPKLCGLSLNWSRVPETRHEVTTGVRGVRAGAGKFDGPVPAKLQSRLCKISMARACVGSVLGGDAEVLPGKKRTADARDGVTYGTLKRTACELCARYHQCWIDIKTKTDGDDDADGGCVQSNPFAAWLVKSPALEDFVVDGGDDVIKKCTTVGSEVK</sequence>
<dbReference type="PROSITE" id="PS50141">
    <property type="entry name" value="A_DEAMIN_EDITASE"/>
    <property type="match status" value="1"/>
</dbReference>
<dbReference type="SMART" id="SM00552">
    <property type="entry name" value="ADEAMc"/>
    <property type="match status" value="1"/>
</dbReference>
<dbReference type="GO" id="GO:0008033">
    <property type="term" value="P:tRNA processing"/>
    <property type="evidence" value="ECO:0007669"/>
    <property type="project" value="UniProtKB-KW"/>
</dbReference>
<keyword evidence="4" id="KW-0862">Zinc</keyword>
<evidence type="ECO:0000256" key="1">
    <source>
        <dbReference type="ARBA" id="ARBA00022694"/>
    </source>
</evidence>
<evidence type="ECO:0000256" key="9">
    <source>
        <dbReference type="ARBA" id="ARBA00040502"/>
    </source>
</evidence>
<feature type="region of interest" description="Disordered" evidence="13">
    <location>
        <begin position="205"/>
        <end position="226"/>
    </location>
</feature>